<sequence length="38" mass="4374">MKTEFQSRLIRLGSVTRDTRAIYKAPVNEGGLPDYGWF</sequence>
<comment type="caution">
    <text evidence="1">The sequence shown here is derived from an EMBL/GenBank/DDBJ whole genome shotgun (WGS) entry which is preliminary data.</text>
</comment>
<name>A0A7W9AG12_9SPHN</name>
<gene>
    <name evidence="1" type="ORF">FHS49_001004</name>
</gene>
<keyword evidence="2" id="KW-1185">Reference proteome</keyword>
<dbReference type="Proteomes" id="UP000549617">
    <property type="component" value="Unassembled WGS sequence"/>
</dbReference>
<organism evidence="1 2">
    <name type="scientific">Sphingobium boeckii</name>
    <dbReference type="NCBI Taxonomy" id="1082345"/>
    <lineage>
        <taxon>Bacteria</taxon>
        <taxon>Pseudomonadati</taxon>
        <taxon>Pseudomonadota</taxon>
        <taxon>Alphaproteobacteria</taxon>
        <taxon>Sphingomonadales</taxon>
        <taxon>Sphingomonadaceae</taxon>
        <taxon>Sphingobium</taxon>
    </lineage>
</organism>
<proteinExistence type="predicted"/>
<evidence type="ECO:0000313" key="1">
    <source>
        <dbReference type="EMBL" id="MBB5685013.1"/>
    </source>
</evidence>
<reference evidence="1 2" key="1">
    <citation type="submission" date="2020-08" db="EMBL/GenBank/DDBJ databases">
        <title>Genomic Encyclopedia of Type Strains, Phase IV (KMG-IV): sequencing the most valuable type-strain genomes for metagenomic binning, comparative biology and taxonomic classification.</title>
        <authorList>
            <person name="Goeker M."/>
        </authorList>
    </citation>
    <scope>NUCLEOTIDE SEQUENCE [LARGE SCALE GENOMIC DNA]</scope>
    <source>
        <strain evidence="1 2">DSM 25079</strain>
    </source>
</reference>
<evidence type="ECO:0000313" key="2">
    <source>
        <dbReference type="Proteomes" id="UP000549617"/>
    </source>
</evidence>
<dbReference type="EMBL" id="JACIJC010000001">
    <property type="protein sequence ID" value="MBB5685013.1"/>
    <property type="molecule type" value="Genomic_DNA"/>
</dbReference>
<dbReference type="AlphaFoldDB" id="A0A7W9AG12"/>
<protein>
    <submittedName>
        <fullName evidence="1">Uncharacterized protein</fullName>
    </submittedName>
</protein>
<accession>A0A7W9AG12</accession>